<dbReference type="InterPro" id="IPR000873">
    <property type="entry name" value="AMP-dep_synth/lig_dom"/>
</dbReference>
<evidence type="ECO:0000259" key="7">
    <source>
        <dbReference type="Pfam" id="PF00501"/>
    </source>
</evidence>
<dbReference type="Pfam" id="PF16177">
    <property type="entry name" value="ACAS_N"/>
    <property type="match status" value="1"/>
</dbReference>
<gene>
    <name evidence="10" type="ORF">MANT1106_LOCUS15068</name>
</gene>
<dbReference type="PANTHER" id="PTHR24095:SF14">
    <property type="entry name" value="ACETYL-COENZYME A SYNTHETASE 1"/>
    <property type="match status" value="1"/>
</dbReference>
<dbReference type="Pfam" id="PF00501">
    <property type="entry name" value="AMP-binding"/>
    <property type="match status" value="1"/>
</dbReference>
<dbReference type="SUPFAM" id="SSF56801">
    <property type="entry name" value="Acetyl-CoA synthetase-like"/>
    <property type="match status" value="1"/>
</dbReference>
<dbReference type="Gene3D" id="3.30.300.30">
    <property type="match status" value="1"/>
</dbReference>
<dbReference type="InterPro" id="IPR042099">
    <property type="entry name" value="ANL_N_sf"/>
</dbReference>
<evidence type="ECO:0000256" key="3">
    <source>
        <dbReference type="ARBA" id="ARBA00022598"/>
    </source>
</evidence>
<dbReference type="InterPro" id="IPR045851">
    <property type="entry name" value="AMP-bd_C_sf"/>
</dbReference>
<dbReference type="NCBIfam" id="NF001208">
    <property type="entry name" value="PRK00174.1"/>
    <property type="match status" value="1"/>
</dbReference>
<sequence>MGAADQGAMTAAADGGISEQDQQHVYPPPTALAAAAHVTSMDQYKAMYAESIDNPEKFFGDLAREFHWETPFTTVGPLYNFDLAKGPISIDWFQGGRTNICYNALDKHVAEGRGDATAILWEGNSPDEQAAYTYAEVLEQVKRFANVLKKKGVKKGDTVTVYMPMVMELAVVCLACARIGAVHSVVFGGFSPEAIRGRLADAQSRVIVTCDAVMRGAKPIQLKTQIDATLELGKANNDFAVDSVIVFRRLAGECPMVTGRDTWWHDEMAAVDANCECEWVESEAPLFMLYTSGSTGTPKGIVHSTAGYMVGTYSTFKYTFDYKRGEVYWCTADVGWITGHSYVVYGPLLAGATTVMFEGVPTFPDAGRCWAIVEKHKVNQFYTAPTAIRALMKSGDDYVTKYDKSSLRILGSVGEPINPEAWRWYHGVVGEGRCPIVDTYWQTETGSFMITPLPGATPLKPGSATLPFFGVQPVILDDKGVELEGEASGFLAIKKPWPSAARSCWGDHTRFESVYYSMFKGYYVAGDGARRDADGYFWITGRVDDVINVSGHRMGTAEVESALVLHPACSEAAVVGMPHEIKGAGIYCFVVLKDGQETTDDLKKSLVAIVRKEIGPIATPDVIQFSEGLPKTRSGKIMRRILRKLAENPGITAEEMGDISTLADPSIVALLKEGAMTIAKK</sequence>
<dbReference type="GO" id="GO:0003987">
    <property type="term" value="F:acetate-CoA ligase activity"/>
    <property type="evidence" value="ECO:0007669"/>
    <property type="project" value="UniProtKB-EC"/>
</dbReference>
<feature type="domain" description="AMP-dependent synthetase/ligase" evidence="7">
    <location>
        <begin position="108"/>
        <end position="497"/>
    </location>
</feature>
<evidence type="ECO:0000259" key="9">
    <source>
        <dbReference type="Pfam" id="PF16177"/>
    </source>
</evidence>
<evidence type="ECO:0000313" key="10">
    <source>
        <dbReference type="EMBL" id="CAD8712381.1"/>
    </source>
</evidence>
<feature type="domain" description="Acetyl-coenzyme A synthetase N-terminal" evidence="9">
    <location>
        <begin position="44"/>
        <end position="104"/>
    </location>
</feature>
<dbReference type="AlphaFoldDB" id="A0A7S0SQA6"/>
<dbReference type="FunFam" id="3.40.50.12780:FF:000001">
    <property type="entry name" value="Acetyl-coenzyme A synthetase"/>
    <property type="match status" value="1"/>
</dbReference>
<evidence type="ECO:0000256" key="2">
    <source>
        <dbReference type="ARBA" id="ARBA00013275"/>
    </source>
</evidence>
<dbReference type="InterPro" id="IPR025110">
    <property type="entry name" value="AMP-bd_C"/>
</dbReference>
<dbReference type="InterPro" id="IPR032387">
    <property type="entry name" value="ACAS_N"/>
</dbReference>
<dbReference type="CDD" id="cd05966">
    <property type="entry name" value="ACS"/>
    <property type="match status" value="1"/>
</dbReference>
<name>A0A7S0SQA6_9CHLO</name>
<feature type="domain" description="AMP-binding enzyme C-terminal" evidence="8">
    <location>
        <begin position="558"/>
        <end position="636"/>
    </location>
</feature>
<comment type="similarity">
    <text evidence="1">Belongs to the ATP-dependent AMP-binding enzyme family.</text>
</comment>
<evidence type="ECO:0000256" key="5">
    <source>
        <dbReference type="ARBA" id="ARBA00022840"/>
    </source>
</evidence>
<dbReference type="EC" id="6.2.1.1" evidence="2"/>
<protein>
    <recommendedName>
        <fullName evidence="2">acetate--CoA ligase</fullName>
        <ecNumber evidence="2">6.2.1.1</ecNumber>
    </recommendedName>
</protein>
<dbReference type="HAMAP" id="MF_01123">
    <property type="entry name" value="Ac_CoA_synth"/>
    <property type="match status" value="1"/>
</dbReference>
<dbReference type="EMBL" id="HBFC01024937">
    <property type="protein sequence ID" value="CAD8712381.1"/>
    <property type="molecule type" value="Transcribed_RNA"/>
</dbReference>
<keyword evidence="5" id="KW-0067">ATP-binding</keyword>
<dbReference type="GO" id="GO:0019427">
    <property type="term" value="P:acetyl-CoA biosynthetic process from acetate"/>
    <property type="evidence" value="ECO:0007669"/>
    <property type="project" value="InterPro"/>
</dbReference>
<keyword evidence="3" id="KW-0436">Ligase</keyword>
<accession>A0A7S0SQA6</accession>
<organism evidence="10">
    <name type="scientific">Mantoniella antarctica</name>
    <dbReference type="NCBI Taxonomy" id="81844"/>
    <lineage>
        <taxon>Eukaryota</taxon>
        <taxon>Viridiplantae</taxon>
        <taxon>Chlorophyta</taxon>
        <taxon>Mamiellophyceae</taxon>
        <taxon>Mamiellales</taxon>
        <taxon>Mamiellaceae</taxon>
        <taxon>Mantoniella</taxon>
    </lineage>
</organism>
<dbReference type="NCBIfam" id="TIGR02188">
    <property type="entry name" value="Ac_CoA_lig_AcsA"/>
    <property type="match status" value="1"/>
</dbReference>
<dbReference type="InterPro" id="IPR020845">
    <property type="entry name" value="AMP-binding_CS"/>
</dbReference>
<proteinExistence type="inferred from homology"/>
<feature type="compositionally biased region" description="Low complexity" evidence="6">
    <location>
        <begin position="1"/>
        <end position="16"/>
    </location>
</feature>
<dbReference type="InterPro" id="IPR011904">
    <property type="entry name" value="Ac_CoA_lig"/>
</dbReference>
<dbReference type="PANTHER" id="PTHR24095">
    <property type="entry name" value="ACETYL-COENZYME A SYNTHETASE"/>
    <property type="match status" value="1"/>
</dbReference>
<feature type="region of interest" description="Disordered" evidence="6">
    <location>
        <begin position="1"/>
        <end position="23"/>
    </location>
</feature>
<evidence type="ECO:0000259" key="8">
    <source>
        <dbReference type="Pfam" id="PF13193"/>
    </source>
</evidence>
<dbReference type="Gene3D" id="3.40.50.12780">
    <property type="entry name" value="N-terminal domain of ligase-like"/>
    <property type="match status" value="1"/>
</dbReference>
<evidence type="ECO:0000256" key="4">
    <source>
        <dbReference type="ARBA" id="ARBA00022741"/>
    </source>
</evidence>
<reference evidence="10" key="1">
    <citation type="submission" date="2021-01" db="EMBL/GenBank/DDBJ databases">
        <authorList>
            <person name="Corre E."/>
            <person name="Pelletier E."/>
            <person name="Niang G."/>
            <person name="Scheremetjew M."/>
            <person name="Finn R."/>
            <person name="Kale V."/>
            <person name="Holt S."/>
            <person name="Cochrane G."/>
            <person name="Meng A."/>
            <person name="Brown T."/>
            <person name="Cohen L."/>
        </authorList>
    </citation>
    <scope>NUCLEOTIDE SEQUENCE</scope>
    <source>
        <strain evidence="10">SL-175</strain>
    </source>
</reference>
<dbReference type="FunFam" id="3.30.300.30:FF:000004">
    <property type="entry name" value="Acetyl-coenzyme A synthetase"/>
    <property type="match status" value="1"/>
</dbReference>
<evidence type="ECO:0000256" key="1">
    <source>
        <dbReference type="ARBA" id="ARBA00006432"/>
    </source>
</evidence>
<dbReference type="GO" id="GO:0005524">
    <property type="term" value="F:ATP binding"/>
    <property type="evidence" value="ECO:0007669"/>
    <property type="project" value="UniProtKB-KW"/>
</dbReference>
<evidence type="ECO:0000256" key="6">
    <source>
        <dbReference type="SAM" id="MobiDB-lite"/>
    </source>
</evidence>
<dbReference type="GO" id="GO:0016208">
    <property type="term" value="F:AMP binding"/>
    <property type="evidence" value="ECO:0007669"/>
    <property type="project" value="InterPro"/>
</dbReference>
<dbReference type="Pfam" id="PF13193">
    <property type="entry name" value="AMP-binding_C"/>
    <property type="match status" value="1"/>
</dbReference>
<dbReference type="PROSITE" id="PS00455">
    <property type="entry name" value="AMP_BINDING"/>
    <property type="match status" value="1"/>
</dbReference>
<keyword evidence="4" id="KW-0547">Nucleotide-binding</keyword>